<protein>
    <recommendedName>
        <fullName evidence="5">Biogenesis of lysosome-related organelles complex 1 subunit 2</fullName>
    </recommendedName>
</protein>
<dbReference type="GO" id="GO:0016197">
    <property type="term" value="P:endosomal transport"/>
    <property type="evidence" value="ECO:0007669"/>
    <property type="project" value="TreeGrafter"/>
</dbReference>
<dbReference type="CTD" id="282991"/>
<evidence type="ECO:0000256" key="1">
    <source>
        <dbReference type="ARBA" id="ARBA00008468"/>
    </source>
</evidence>
<dbReference type="PANTHER" id="PTHR46479:SF1">
    <property type="entry name" value="BIOGENESIS OF LYSOSOME-RELATED ORGANELLES COMPLEX 1 SUBUNIT 2"/>
    <property type="match status" value="1"/>
</dbReference>
<dbReference type="GO" id="GO:0032418">
    <property type="term" value="P:lysosome localization"/>
    <property type="evidence" value="ECO:0007669"/>
    <property type="project" value="TreeGrafter"/>
</dbReference>
<dbReference type="GO" id="GO:0000930">
    <property type="term" value="C:gamma-tubulin complex"/>
    <property type="evidence" value="ECO:0007669"/>
    <property type="project" value="TreeGrafter"/>
</dbReference>
<dbReference type="EnsemblMetazoa" id="XM_038204280.1">
    <property type="protein sequence ID" value="XP_038060208.1"/>
    <property type="gene ID" value="LOC119731202"/>
</dbReference>
<reference evidence="3" key="1">
    <citation type="submission" date="2022-11" db="UniProtKB">
        <authorList>
            <consortium name="EnsemblMetazoa"/>
        </authorList>
    </citation>
    <scope>IDENTIFICATION</scope>
</reference>
<dbReference type="GO" id="GO:0031083">
    <property type="term" value="C:BLOC-1 complex"/>
    <property type="evidence" value="ECO:0007669"/>
    <property type="project" value="TreeGrafter"/>
</dbReference>
<comment type="similarity">
    <text evidence="1">Belongs to the BLOC1S2 family.</text>
</comment>
<evidence type="ECO:0000313" key="3">
    <source>
        <dbReference type="EnsemblMetazoa" id="XP_038060208.1"/>
    </source>
</evidence>
<dbReference type="AlphaFoldDB" id="A0A914A8W2"/>
<dbReference type="RefSeq" id="XP_038060208.1">
    <property type="nucleotide sequence ID" value="XM_038204280.1"/>
</dbReference>
<dbReference type="InterPro" id="IPR019269">
    <property type="entry name" value="BLOC1_su2"/>
</dbReference>
<name>A0A914A8W2_PATMI</name>
<evidence type="ECO:0000256" key="2">
    <source>
        <dbReference type="SAM" id="MobiDB-lite"/>
    </source>
</evidence>
<feature type="compositionally biased region" description="Low complexity" evidence="2">
    <location>
        <begin position="29"/>
        <end position="38"/>
    </location>
</feature>
<proteinExistence type="inferred from homology"/>
<organism evidence="3 4">
    <name type="scientific">Patiria miniata</name>
    <name type="common">Bat star</name>
    <name type="synonym">Asterina miniata</name>
    <dbReference type="NCBI Taxonomy" id="46514"/>
    <lineage>
        <taxon>Eukaryota</taxon>
        <taxon>Metazoa</taxon>
        <taxon>Echinodermata</taxon>
        <taxon>Eleutherozoa</taxon>
        <taxon>Asterozoa</taxon>
        <taxon>Asteroidea</taxon>
        <taxon>Valvatacea</taxon>
        <taxon>Valvatida</taxon>
        <taxon>Asterinidae</taxon>
        <taxon>Patiria</taxon>
    </lineage>
</organism>
<evidence type="ECO:0008006" key="5">
    <source>
        <dbReference type="Google" id="ProtNLM"/>
    </source>
</evidence>
<feature type="compositionally biased region" description="Low complexity" evidence="2">
    <location>
        <begin position="1"/>
        <end position="15"/>
    </location>
</feature>
<evidence type="ECO:0000313" key="4">
    <source>
        <dbReference type="Proteomes" id="UP000887568"/>
    </source>
</evidence>
<sequence length="150" mass="17138">MEKTKSNNSTDSETSSDAEKKLKRVESSEVGVETGTEATEPDHGIAELTRDMFTKMTAYIRGDLAATAEDYKLLEDMNRLTSKKYEDMKQMATCIAQDMKTLDEKYKNLEPYLAQVDQIEESVLSLEQAALRLDAYARRLEAKFKHLEKR</sequence>
<dbReference type="GO" id="GO:0099078">
    <property type="term" value="C:BORC complex"/>
    <property type="evidence" value="ECO:0007669"/>
    <property type="project" value="TreeGrafter"/>
</dbReference>
<dbReference type="GeneID" id="119731202"/>
<dbReference type="OrthoDB" id="244061at2759"/>
<accession>A0A914A8W2</accession>
<dbReference type="Pfam" id="PF10046">
    <property type="entry name" value="BLOC1_2"/>
    <property type="match status" value="1"/>
</dbReference>
<keyword evidence="4" id="KW-1185">Reference proteome</keyword>
<dbReference type="PANTHER" id="PTHR46479">
    <property type="entry name" value="BIOGENESIS OF LYSOSOME-RELATED ORGANELLES COMPLEX 1 SUBUNIT 2"/>
    <property type="match status" value="1"/>
</dbReference>
<feature type="compositionally biased region" description="Basic and acidic residues" evidence="2">
    <location>
        <begin position="17"/>
        <end position="27"/>
    </location>
</feature>
<feature type="region of interest" description="Disordered" evidence="2">
    <location>
        <begin position="1"/>
        <end position="45"/>
    </location>
</feature>
<dbReference type="GO" id="GO:0043015">
    <property type="term" value="F:gamma-tubulin binding"/>
    <property type="evidence" value="ECO:0007669"/>
    <property type="project" value="TreeGrafter"/>
</dbReference>
<dbReference type="Proteomes" id="UP000887568">
    <property type="component" value="Unplaced"/>
</dbReference>
<dbReference type="OMA" id="CSDMFEK"/>